<sequence length="372" mass="41569">MYDVIIIGSGVMGMSIARELSAKQLNVAVLDRDVPGKHASYKAGGMLGAQNEFTYYSPLYELARESQTRFEELSERLWEEVGIDIEFKQTGLIKLAAQSEDNDFVEAQSQFLSKYNPLVRDLNREALKRHTHGEIDVAGLAATLIPDDHQINANKYTKALLKSLNKRNVHRWYQTEAQAIERTSSGYVVHTDRESLTAEQVIVAGGAWSADLLEDEALKRQVTGVKGEVLLVENPDLQLETTVFMTNGCYVVPKNKSRFLIGATSLRDDYSVGVSEAGKNWLFDEACAKIPGLRNSKVLKHWSGVRPYTRGEQPIMDEIEEGLFVITGHYRNGILLSPVIGELMAEWLVDGQKPVALNDFAYVRGELNEVCD</sequence>
<dbReference type="InterPro" id="IPR012727">
    <property type="entry name" value="Gly_oxidase_ThiO"/>
</dbReference>
<comment type="caution">
    <text evidence="7">The sequence shown here is derived from an EMBL/GenBank/DDBJ whole genome shotgun (WGS) entry which is preliminary data.</text>
</comment>
<evidence type="ECO:0000256" key="2">
    <source>
        <dbReference type="ARBA" id="ARBA00022977"/>
    </source>
</evidence>
<accession>A0A2K4FAD6</accession>
<reference evidence="7 8" key="1">
    <citation type="submission" date="2017-08" db="EMBL/GenBank/DDBJ databases">
        <title>Draft genome sequences of 64 type strains of genus Staph aureus.</title>
        <authorList>
            <person name="Cole K."/>
            <person name="Golubchik T."/>
            <person name="Russell J."/>
            <person name="Foster D."/>
            <person name="Llewelyn M."/>
            <person name="Wilson D."/>
            <person name="Crook D."/>
            <person name="Paul J."/>
        </authorList>
    </citation>
    <scope>NUCLEOTIDE SEQUENCE [LARGE SCALE GENOMIC DNA]</scope>
    <source>
        <strain evidence="7 8">DSM 29875</strain>
    </source>
</reference>
<evidence type="ECO:0000256" key="3">
    <source>
        <dbReference type="ARBA" id="ARBA00023002"/>
    </source>
</evidence>
<dbReference type="Gene3D" id="3.50.50.60">
    <property type="entry name" value="FAD/NAD(P)-binding domain"/>
    <property type="match status" value="1"/>
</dbReference>
<dbReference type="GeneID" id="98298594"/>
<protein>
    <recommendedName>
        <fullName evidence="5">glycine oxidase</fullName>
        <ecNumber evidence="5">1.4.3.19</ecNumber>
    </recommendedName>
</protein>
<gene>
    <name evidence="7" type="primary">thiO</name>
    <name evidence="7" type="ORF">CD039_09570</name>
</gene>
<dbReference type="EMBL" id="PPPX01000016">
    <property type="protein sequence ID" value="POA08328.1"/>
    <property type="molecule type" value="Genomic_DNA"/>
</dbReference>
<dbReference type="SUPFAM" id="SSF54373">
    <property type="entry name" value="FAD-linked reductases, C-terminal domain"/>
    <property type="match status" value="1"/>
</dbReference>
<keyword evidence="8" id="KW-1185">Reference proteome</keyword>
<dbReference type="EC" id="1.4.3.19" evidence="5"/>
<dbReference type="SUPFAM" id="SSF51905">
    <property type="entry name" value="FAD/NAD(P)-binding domain"/>
    <property type="match status" value="1"/>
</dbReference>
<dbReference type="PANTHER" id="PTHR13847">
    <property type="entry name" value="SARCOSINE DEHYDROGENASE-RELATED"/>
    <property type="match status" value="1"/>
</dbReference>
<dbReference type="Gene3D" id="3.30.9.10">
    <property type="entry name" value="D-Amino Acid Oxidase, subunit A, domain 2"/>
    <property type="match status" value="1"/>
</dbReference>
<evidence type="ECO:0000256" key="5">
    <source>
        <dbReference type="ARBA" id="ARBA00050018"/>
    </source>
</evidence>
<keyword evidence="3" id="KW-0560">Oxidoreductase</keyword>
<proteinExistence type="predicted"/>
<dbReference type="GO" id="GO:0043799">
    <property type="term" value="F:glycine oxidase activity"/>
    <property type="evidence" value="ECO:0007669"/>
    <property type="project" value="UniProtKB-EC"/>
</dbReference>
<dbReference type="GO" id="GO:0009228">
    <property type="term" value="P:thiamine biosynthetic process"/>
    <property type="evidence" value="ECO:0007669"/>
    <property type="project" value="UniProtKB-KW"/>
</dbReference>
<comment type="pathway">
    <text evidence="1">Cofactor biosynthesis; thiamine diphosphate biosynthesis.</text>
</comment>
<dbReference type="GO" id="GO:0050660">
    <property type="term" value="F:flavin adenine dinucleotide binding"/>
    <property type="evidence" value="ECO:0007669"/>
    <property type="project" value="InterPro"/>
</dbReference>
<dbReference type="Pfam" id="PF01266">
    <property type="entry name" value="DAO"/>
    <property type="match status" value="1"/>
</dbReference>
<comment type="catalytic activity">
    <reaction evidence="4">
        <text>glycine + O2 + H2O = glyoxylate + H2O2 + NH4(+)</text>
        <dbReference type="Rhea" id="RHEA:11532"/>
        <dbReference type="ChEBI" id="CHEBI:15377"/>
        <dbReference type="ChEBI" id="CHEBI:15379"/>
        <dbReference type="ChEBI" id="CHEBI:16240"/>
        <dbReference type="ChEBI" id="CHEBI:28938"/>
        <dbReference type="ChEBI" id="CHEBI:36655"/>
        <dbReference type="ChEBI" id="CHEBI:57305"/>
        <dbReference type="EC" id="1.4.3.19"/>
    </reaction>
</comment>
<dbReference type="AlphaFoldDB" id="A0A2K4FAD6"/>
<dbReference type="GO" id="GO:0009229">
    <property type="term" value="P:thiamine diphosphate biosynthetic process"/>
    <property type="evidence" value="ECO:0007669"/>
    <property type="project" value="UniProtKB-UniPathway"/>
</dbReference>
<dbReference type="InterPro" id="IPR006076">
    <property type="entry name" value="FAD-dep_OxRdtase"/>
</dbReference>
<dbReference type="PANTHER" id="PTHR13847:SF289">
    <property type="entry name" value="GLYCINE OXIDASE"/>
    <property type="match status" value="1"/>
</dbReference>
<evidence type="ECO:0000256" key="4">
    <source>
        <dbReference type="ARBA" id="ARBA00049872"/>
    </source>
</evidence>
<dbReference type="UniPathway" id="UPA00060"/>
<dbReference type="GO" id="GO:0005737">
    <property type="term" value="C:cytoplasm"/>
    <property type="evidence" value="ECO:0007669"/>
    <property type="project" value="TreeGrafter"/>
</dbReference>
<evidence type="ECO:0000313" key="8">
    <source>
        <dbReference type="Proteomes" id="UP000242712"/>
    </source>
</evidence>
<evidence type="ECO:0000313" key="7">
    <source>
        <dbReference type="EMBL" id="POA08328.1"/>
    </source>
</evidence>
<keyword evidence="2" id="KW-0784">Thiamine biosynthesis</keyword>
<dbReference type="RefSeq" id="WP_103372118.1">
    <property type="nucleotide sequence ID" value="NZ_CBCRVO010000002.1"/>
</dbReference>
<organism evidence="7 8">
    <name type="scientific">Staphylococcus argensis</name>
    <dbReference type="NCBI Taxonomy" id="1607738"/>
    <lineage>
        <taxon>Bacteria</taxon>
        <taxon>Bacillati</taxon>
        <taxon>Bacillota</taxon>
        <taxon>Bacilli</taxon>
        <taxon>Bacillales</taxon>
        <taxon>Staphylococcaceae</taxon>
        <taxon>Staphylococcus</taxon>
    </lineage>
</organism>
<name>A0A2K4FAD6_9STAP</name>
<evidence type="ECO:0000259" key="6">
    <source>
        <dbReference type="Pfam" id="PF01266"/>
    </source>
</evidence>
<feature type="domain" description="FAD dependent oxidoreductase" evidence="6">
    <location>
        <begin position="3"/>
        <end position="347"/>
    </location>
</feature>
<dbReference type="InterPro" id="IPR036188">
    <property type="entry name" value="FAD/NAD-bd_sf"/>
</dbReference>
<dbReference type="NCBIfam" id="TIGR02352">
    <property type="entry name" value="thiamin_ThiO"/>
    <property type="match status" value="1"/>
</dbReference>
<dbReference type="Proteomes" id="UP000242712">
    <property type="component" value="Unassembled WGS sequence"/>
</dbReference>
<evidence type="ECO:0000256" key="1">
    <source>
        <dbReference type="ARBA" id="ARBA00004948"/>
    </source>
</evidence>
<dbReference type="OrthoDB" id="9794226at2"/>